<reference evidence="1 2" key="1">
    <citation type="submission" date="2015-06" db="EMBL/GenBank/DDBJ databases">
        <authorList>
            <person name="Xie B.-B."/>
            <person name="Rong J.-C."/>
            <person name="Qin Q.-L."/>
            <person name="Zhang Y.-Z."/>
        </authorList>
    </citation>
    <scope>NUCLEOTIDE SEQUENCE [LARGE SCALE GENOMIC DNA]</scope>
    <source>
        <strain evidence="1 2">JCM 20779</strain>
    </source>
</reference>
<gene>
    <name evidence="1" type="ORF">PPIS_a6001</name>
</gene>
<evidence type="ECO:0000313" key="1">
    <source>
        <dbReference type="EMBL" id="ATD06572.1"/>
    </source>
</evidence>
<organism evidence="1 2">
    <name type="scientific">Pseudoalteromonas piscicida</name>
    <dbReference type="NCBI Taxonomy" id="43662"/>
    <lineage>
        <taxon>Bacteria</taxon>
        <taxon>Pseudomonadati</taxon>
        <taxon>Pseudomonadota</taxon>
        <taxon>Gammaproteobacteria</taxon>
        <taxon>Alteromonadales</taxon>
        <taxon>Pseudoalteromonadaceae</taxon>
        <taxon>Pseudoalteromonas</taxon>
    </lineage>
</organism>
<evidence type="ECO:0000313" key="2">
    <source>
        <dbReference type="Proteomes" id="UP000016521"/>
    </source>
</evidence>
<dbReference type="EMBL" id="CP011924">
    <property type="protein sequence ID" value="ATD06572.1"/>
    <property type="molecule type" value="Genomic_DNA"/>
</dbReference>
<name>A0ABM6NCE4_PSEO7</name>
<protein>
    <submittedName>
        <fullName evidence="1">Uncharacterized protein</fullName>
    </submittedName>
</protein>
<sequence length="33" mass="3766">MADCVIKADQSDNWGSDITYCFIKLSNYLLSNH</sequence>
<accession>A0ABM6NCE4</accession>
<proteinExistence type="predicted"/>
<dbReference type="Proteomes" id="UP000016521">
    <property type="component" value="Chromosome I"/>
</dbReference>
<keyword evidence="2" id="KW-1185">Reference proteome</keyword>